<keyword evidence="1" id="KW-1133">Transmembrane helix</keyword>
<accession>A0ABC9GLZ2</accession>
<organism evidence="2 3">
    <name type="scientific">Urochloa decumbens</name>
    <dbReference type="NCBI Taxonomy" id="240449"/>
    <lineage>
        <taxon>Eukaryota</taxon>
        <taxon>Viridiplantae</taxon>
        <taxon>Streptophyta</taxon>
        <taxon>Embryophyta</taxon>
        <taxon>Tracheophyta</taxon>
        <taxon>Spermatophyta</taxon>
        <taxon>Magnoliopsida</taxon>
        <taxon>Liliopsida</taxon>
        <taxon>Poales</taxon>
        <taxon>Poaceae</taxon>
        <taxon>PACMAD clade</taxon>
        <taxon>Panicoideae</taxon>
        <taxon>Panicodae</taxon>
        <taxon>Paniceae</taxon>
        <taxon>Melinidinae</taxon>
        <taxon>Urochloa</taxon>
    </lineage>
</organism>
<reference evidence="2" key="1">
    <citation type="submission" date="2024-10" db="EMBL/GenBank/DDBJ databases">
        <authorList>
            <person name="Ryan C."/>
        </authorList>
    </citation>
    <scope>NUCLEOTIDE SEQUENCE [LARGE SCALE GENOMIC DNA]</scope>
</reference>
<evidence type="ECO:0008006" key="4">
    <source>
        <dbReference type="Google" id="ProtNLM"/>
    </source>
</evidence>
<dbReference type="EMBL" id="OZ075119">
    <property type="protein sequence ID" value="CAL5095837.1"/>
    <property type="molecule type" value="Genomic_DNA"/>
</dbReference>
<evidence type="ECO:0000313" key="2">
    <source>
        <dbReference type="EMBL" id="CAL5095837.1"/>
    </source>
</evidence>
<keyword evidence="3" id="KW-1185">Reference proteome</keyword>
<gene>
    <name evidence="2" type="ORF">URODEC1_LOCUS116675</name>
</gene>
<evidence type="ECO:0000256" key="1">
    <source>
        <dbReference type="SAM" id="Phobius"/>
    </source>
</evidence>
<keyword evidence="1" id="KW-0472">Membrane</keyword>
<protein>
    <recommendedName>
        <fullName evidence="4">Zinc finger GRF-type domain-containing protein</fullName>
    </recommendedName>
</protein>
<dbReference type="Proteomes" id="UP001497457">
    <property type="component" value="Chromosome 9rd"/>
</dbReference>
<feature type="transmembrane region" description="Helical" evidence="1">
    <location>
        <begin position="138"/>
        <end position="161"/>
    </location>
</feature>
<dbReference type="AlphaFoldDB" id="A0ABC9GLZ2"/>
<sequence>MSAGGSPSSSTATGSRGNQVRLVDCPKCGVPVVKIRSKQRETYGQFFFKCPNNIREDLRSCRFIRSEKEYESYVRDLETKAIVKGQCFADGNDLVRWQCVQLMQETGKMKQQIDMVLAEIGNLKMQISEMKQEKKANFMHVSVALAGCVGVVVGMLVLAMLK</sequence>
<name>A0ABC9GLZ2_9POAL</name>
<keyword evidence="1" id="KW-0812">Transmembrane</keyword>
<evidence type="ECO:0000313" key="3">
    <source>
        <dbReference type="Proteomes" id="UP001497457"/>
    </source>
</evidence>
<proteinExistence type="predicted"/>